<evidence type="ECO:0000256" key="1">
    <source>
        <dbReference type="SAM" id="MobiDB-lite"/>
    </source>
</evidence>
<dbReference type="SUPFAM" id="SSF47598">
    <property type="entry name" value="Ribbon-helix-helix"/>
    <property type="match status" value="1"/>
</dbReference>
<dbReference type="Gene3D" id="1.10.1220.10">
    <property type="entry name" value="Met repressor-like"/>
    <property type="match status" value="1"/>
</dbReference>
<dbReference type="InterPro" id="IPR010985">
    <property type="entry name" value="Ribbon_hlx_hlx"/>
</dbReference>
<gene>
    <name evidence="2" type="ORF">NG99_20965</name>
</gene>
<protein>
    <submittedName>
        <fullName evidence="2">Uncharacterized protein</fullName>
    </submittedName>
</protein>
<keyword evidence="3" id="KW-1185">Reference proteome</keyword>
<dbReference type="STRING" id="371042.NG99_20965"/>
<dbReference type="GO" id="GO:0043565">
    <property type="term" value="F:sequence-specific DNA binding"/>
    <property type="evidence" value="ECO:0007669"/>
    <property type="project" value="UniProtKB-ARBA"/>
</dbReference>
<feature type="region of interest" description="Disordered" evidence="1">
    <location>
        <begin position="1"/>
        <end position="28"/>
    </location>
</feature>
<reference evidence="2 3" key="1">
    <citation type="submission" date="2014-10" db="EMBL/GenBank/DDBJ databases">
        <title>Genome sequence of Erwinia typographi M043b.</title>
        <authorList>
            <person name="Chan K.-G."/>
            <person name="Tan W.-S."/>
        </authorList>
    </citation>
    <scope>NUCLEOTIDE SEQUENCE [LARGE SCALE GENOMIC DNA]</scope>
    <source>
        <strain evidence="2 3">M043b</strain>
    </source>
</reference>
<dbReference type="GO" id="GO:0006355">
    <property type="term" value="P:regulation of DNA-templated transcription"/>
    <property type="evidence" value="ECO:0007669"/>
    <property type="project" value="InterPro"/>
</dbReference>
<comment type="caution">
    <text evidence="2">The sequence shown here is derived from an EMBL/GenBank/DDBJ whole genome shotgun (WGS) entry which is preliminary data.</text>
</comment>
<dbReference type="InterPro" id="IPR013321">
    <property type="entry name" value="Arc_rbn_hlx_hlx"/>
</dbReference>
<dbReference type="OrthoDB" id="6636646at2"/>
<accession>A0A0A3YQ38</accession>
<evidence type="ECO:0000313" key="3">
    <source>
        <dbReference type="Proteomes" id="UP000030351"/>
    </source>
</evidence>
<organism evidence="2 3">
    <name type="scientific">Erwinia typographi</name>
    <dbReference type="NCBI Taxonomy" id="371042"/>
    <lineage>
        <taxon>Bacteria</taxon>
        <taxon>Pseudomonadati</taxon>
        <taxon>Pseudomonadota</taxon>
        <taxon>Gammaproteobacteria</taxon>
        <taxon>Enterobacterales</taxon>
        <taxon>Erwiniaceae</taxon>
        <taxon>Erwinia</taxon>
    </lineage>
</organism>
<name>A0A0A3YQ38_9GAMM</name>
<proteinExistence type="predicted"/>
<evidence type="ECO:0000313" key="2">
    <source>
        <dbReference type="EMBL" id="KGT88745.1"/>
    </source>
</evidence>
<dbReference type="RefSeq" id="WP_034897308.1">
    <property type="nucleotide sequence ID" value="NZ_JRUQ01000060.1"/>
</dbReference>
<dbReference type="AlphaFoldDB" id="A0A0A3YQ38"/>
<dbReference type="Proteomes" id="UP000030351">
    <property type="component" value="Unassembled WGS sequence"/>
</dbReference>
<sequence>MKGPRSSIKLAPPASSEPTLDVTGKGAIPDTEIKPIQIKVPNAKHKEMKAYAAEQGISMTEMLLEGYRLLRDKRG</sequence>
<dbReference type="EMBL" id="JRUQ01000060">
    <property type="protein sequence ID" value="KGT88745.1"/>
    <property type="molecule type" value="Genomic_DNA"/>
</dbReference>